<feature type="transmembrane region" description="Helical" evidence="1">
    <location>
        <begin position="41"/>
        <end position="59"/>
    </location>
</feature>
<dbReference type="Proteomes" id="UP000307968">
    <property type="component" value="Chromosome"/>
</dbReference>
<dbReference type="RefSeq" id="WP_138111879.1">
    <property type="nucleotide sequence ID" value="NZ_CAMIPJ010000008.1"/>
</dbReference>
<evidence type="ECO:0000256" key="1">
    <source>
        <dbReference type="SAM" id="Phobius"/>
    </source>
</evidence>
<organism evidence="2 3">
    <name type="scientific">Serratia rubidaea</name>
    <name type="common">Serratia marinorubra</name>
    <dbReference type="NCBI Taxonomy" id="61652"/>
    <lineage>
        <taxon>Bacteria</taxon>
        <taxon>Pseudomonadati</taxon>
        <taxon>Pseudomonadota</taxon>
        <taxon>Gammaproteobacteria</taxon>
        <taxon>Enterobacterales</taxon>
        <taxon>Yersiniaceae</taxon>
        <taxon>Serratia</taxon>
    </lineage>
</organism>
<dbReference type="AlphaFoldDB" id="A0A4U9HT66"/>
<protein>
    <submittedName>
        <fullName evidence="2">Uncharacterized protein</fullName>
    </submittedName>
</protein>
<name>A0A4U9HT66_SERRU</name>
<keyword evidence="1" id="KW-0472">Membrane</keyword>
<keyword evidence="1" id="KW-1133">Transmembrane helix</keyword>
<keyword evidence="1" id="KW-0812">Transmembrane</keyword>
<proteinExistence type="predicted"/>
<dbReference type="EMBL" id="LR590463">
    <property type="protein sequence ID" value="VTP67095.1"/>
    <property type="molecule type" value="Genomic_DNA"/>
</dbReference>
<feature type="transmembrane region" description="Helical" evidence="1">
    <location>
        <begin position="65"/>
        <end position="82"/>
    </location>
</feature>
<accession>A0A4U9HT66</accession>
<sequence length="170" mass="18942">MDMDVSIKMKSQTYNIAATRKFEFYHELYIESMLAKFYERVYFAVITLQLILGIVIIFIGHQSGAAGILLLALVTVMMVVNPQRRSLKARRREAQYVDMIALIDTYSDDELSAHICAITRDNACGRGLVEKAAYLQAAHYFGAMELAADVKRQLGCTDKLVASLAGGLPL</sequence>
<reference evidence="2 3" key="1">
    <citation type="submission" date="2019-05" db="EMBL/GenBank/DDBJ databases">
        <authorList>
            <consortium name="Pathogen Informatics"/>
        </authorList>
    </citation>
    <scope>NUCLEOTIDE SEQUENCE [LARGE SCALE GENOMIC DNA]</scope>
    <source>
        <strain evidence="2 3">NCTC12971</strain>
    </source>
</reference>
<dbReference type="GeneID" id="61762775"/>
<gene>
    <name evidence="2" type="ORF">NCTC12971_04934</name>
</gene>
<evidence type="ECO:0000313" key="2">
    <source>
        <dbReference type="EMBL" id="VTP67095.1"/>
    </source>
</evidence>
<evidence type="ECO:0000313" key="3">
    <source>
        <dbReference type="Proteomes" id="UP000307968"/>
    </source>
</evidence>